<dbReference type="InterPro" id="IPR050280">
    <property type="entry name" value="OMP_Chaperone_SurA"/>
</dbReference>
<dbReference type="Pfam" id="PF09312">
    <property type="entry name" value="SurA_N"/>
    <property type="match status" value="1"/>
</dbReference>
<feature type="signal peptide" evidence="7">
    <location>
        <begin position="1"/>
        <end position="23"/>
    </location>
</feature>
<dbReference type="GO" id="GO:0043165">
    <property type="term" value="P:Gram-negative-bacterium-type cell outer membrane assembly"/>
    <property type="evidence" value="ECO:0007669"/>
    <property type="project" value="InterPro"/>
</dbReference>
<keyword evidence="1 7" id="KW-0732">Signal</keyword>
<evidence type="ECO:0000256" key="1">
    <source>
        <dbReference type="ARBA" id="ARBA00022729"/>
    </source>
</evidence>
<reference evidence="10 11" key="1">
    <citation type="submission" date="2020-08" db="EMBL/GenBank/DDBJ databases">
        <title>Genomic Encyclopedia of Type Strains, Phase IV (KMG-IV): sequencing the most valuable type-strain genomes for metagenomic binning, comparative biology and taxonomic classification.</title>
        <authorList>
            <person name="Goeker M."/>
        </authorList>
    </citation>
    <scope>NUCLEOTIDE SEQUENCE [LARGE SCALE GENOMIC DNA]</scope>
    <source>
        <strain evidence="10 11">DSM 23958</strain>
    </source>
</reference>
<dbReference type="InterPro" id="IPR027304">
    <property type="entry name" value="Trigger_fact/SurA_dom_sf"/>
</dbReference>
<protein>
    <recommendedName>
        <fullName evidence="7">Chaperone SurA</fullName>
    </recommendedName>
    <alternativeName>
        <fullName evidence="7">Peptidyl-prolyl cis-trans isomerase SurA</fullName>
        <shortName evidence="7">PPIase SurA</shortName>
        <ecNumber evidence="7">5.2.1.8</ecNumber>
    </alternativeName>
    <alternativeName>
        <fullName evidence="7">Rotamase SurA</fullName>
    </alternativeName>
</protein>
<dbReference type="InterPro" id="IPR000297">
    <property type="entry name" value="PPIase_PpiC"/>
</dbReference>
<evidence type="ECO:0000256" key="5">
    <source>
        <dbReference type="ARBA" id="ARBA00023186"/>
    </source>
</evidence>
<dbReference type="InterPro" id="IPR015391">
    <property type="entry name" value="SurA_N"/>
</dbReference>
<dbReference type="GO" id="GO:0006457">
    <property type="term" value="P:protein folding"/>
    <property type="evidence" value="ECO:0007669"/>
    <property type="project" value="UniProtKB-UniRule"/>
</dbReference>
<dbReference type="GO" id="GO:0003755">
    <property type="term" value="F:peptidyl-prolyl cis-trans isomerase activity"/>
    <property type="evidence" value="ECO:0007669"/>
    <property type="project" value="UniProtKB-UniRule"/>
</dbReference>
<dbReference type="EC" id="5.2.1.8" evidence="7"/>
<dbReference type="Pfam" id="PF00639">
    <property type="entry name" value="Rotamase"/>
    <property type="match status" value="2"/>
</dbReference>
<feature type="region of interest" description="Disordered" evidence="8">
    <location>
        <begin position="22"/>
        <end position="45"/>
    </location>
</feature>
<accession>A0A840S3C3</accession>
<dbReference type="RefSeq" id="WP_246071458.1">
    <property type="nucleotide sequence ID" value="NZ_CP040709.1"/>
</dbReference>
<keyword evidence="6 7" id="KW-0413">Isomerase</keyword>
<organism evidence="10 11">
    <name type="scientific">Inhella inkyongensis</name>
    <dbReference type="NCBI Taxonomy" id="392593"/>
    <lineage>
        <taxon>Bacteria</taxon>
        <taxon>Pseudomonadati</taxon>
        <taxon>Pseudomonadota</taxon>
        <taxon>Betaproteobacteria</taxon>
        <taxon>Burkholderiales</taxon>
        <taxon>Sphaerotilaceae</taxon>
        <taxon>Inhella</taxon>
    </lineage>
</organism>
<dbReference type="SUPFAM" id="SSF54534">
    <property type="entry name" value="FKBP-like"/>
    <property type="match status" value="2"/>
</dbReference>
<dbReference type="AlphaFoldDB" id="A0A840S3C3"/>
<evidence type="ECO:0000259" key="9">
    <source>
        <dbReference type="PROSITE" id="PS50198"/>
    </source>
</evidence>
<keyword evidence="3 7" id="KW-0574">Periplasm</keyword>
<comment type="domain">
    <text evidence="7">The PPIase activity resides only in the second parvulin domain. The N-terminal region and the C-terminal tail are necessary and sufficient for the chaperone activity of SurA. The PPIase activity is dispensable for SurA to function as a chaperone. The N-terminal region and the C-terminal tail are also required for porin recognition.</text>
</comment>
<feature type="chain" id="PRO_5033179360" description="Chaperone SurA" evidence="7">
    <location>
        <begin position="24"/>
        <end position="461"/>
    </location>
</feature>
<evidence type="ECO:0000256" key="8">
    <source>
        <dbReference type="SAM" id="MobiDB-lite"/>
    </source>
</evidence>
<dbReference type="PROSITE" id="PS01096">
    <property type="entry name" value="PPIC_PPIASE_1"/>
    <property type="match status" value="1"/>
</dbReference>
<dbReference type="HAMAP" id="MF_01183">
    <property type="entry name" value="Chaperone_SurA"/>
    <property type="match status" value="1"/>
</dbReference>
<evidence type="ECO:0000256" key="4">
    <source>
        <dbReference type="ARBA" id="ARBA00023110"/>
    </source>
</evidence>
<dbReference type="GO" id="GO:0051082">
    <property type="term" value="F:unfolded protein binding"/>
    <property type="evidence" value="ECO:0007669"/>
    <property type="project" value="UniProtKB-UniRule"/>
</dbReference>
<dbReference type="GO" id="GO:0042277">
    <property type="term" value="F:peptide binding"/>
    <property type="evidence" value="ECO:0007669"/>
    <property type="project" value="InterPro"/>
</dbReference>
<dbReference type="SUPFAM" id="SSF109998">
    <property type="entry name" value="Triger factor/SurA peptide-binding domain-like"/>
    <property type="match status" value="1"/>
</dbReference>
<evidence type="ECO:0000256" key="6">
    <source>
        <dbReference type="ARBA" id="ARBA00023235"/>
    </source>
</evidence>
<name>A0A840S3C3_9BURK</name>
<evidence type="ECO:0000313" key="11">
    <source>
        <dbReference type="Proteomes" id="UP000554837"/>
    </source>
</evidence>
<dbReference type="Gene3D" id="1.10.4030.10">
    <property type="entry name" value="Porin chaperone SurA, peptide-binding domain"/>
    <property type="match status" value="1"/>
</dbReference>
<dbReference type="Gene3D" id="3.10.50.40">
    <property type="match status" value="2"/>
</dbReference>
<dbReference type="PROSITE" id="PS50198">
    <property type="entry name" value="PPIC_PPIASE_2"/>
    <property type="match status" value="2"/>
</dbReference>
<evidence type="ECO:0000256" key="7">
    <source>
        <dbReference type="HAMAP-Rule" id="MF_01183"/>
    </source>
</evidence>
<dbReference type="PANTHER" id="PTHR47637:SF1">
    <property type="entry name" value="CHAPERONE SURA"/>
    <property type="match status" value="1"/>
</dbReference>
<comment type="catalytic activity">
    <reaction evidence="7">
        <text>[protein]-peptidylproline (omega=180) = [protein]-peptidylproline (omega=0)</text>
        <dbReference type="Rhea" id="RHEA:16237"/>
        <dbReference type="Rhea" id="RHEA-COMP:10747"/>
        <dbReference type="Rhea" id="RHEA-COMP:10748"/>
        <dbReference type="ChEBI" id="CHEBI:83833"/>
        <dbReference type="ChEBI" id="CHEBI:83834"/>
        <dbReference type="EC" id="5.2.1.8"/>
    </reaction>
</comment>
<dbReference type="GO" id="GO:0030288">
    <property type="term" value="C:outer membrane-bounded periplasmic space"/>
    <property type="evidence" value="ECO:0007669"/>
    <property type="project" value="InterPro"/>
</dbReference>
<dbReference type="GO" id="GO:0050821">
    <property type="term" value="P:protein stabilization"/>
    <property type="evidence" value="ECO:0007669"/>
    <property type="project" value="InterPro"/>
</dbReference>
<keyword evidence="2 7" id="KW-0677">Repeat</keyword>
<comment type="caution">
    <text evidence="10">The sequence shown here is derived from an EMBL/GenBank/DDBJ whole genome shotgun (WGS) entry which is preliminary data.</text>
</comment>
<dbReference type="Proteomes" id="UP000554837">
    <property type="component" value="Unassembled WGS sequence"/>
</dbReference>
<keyword evidence="4 7" id="KW-0697">Rotamase</keyword>
<sequence length="461" mass="50536" precursor="true">MTEFSLRALVVAMTLALSAGAQAQPANAKPALDSRAGPTPAAAAAEDAAARARRQPGDHIAVVVNQDVVTAGEIAVRAEQARQEAARRNESPPDIASAKEQAQEALIEDRVLVTYARESGARVDEGELDRVVGNVAAQNRMTLDQLKERLKADGVDFKRFRENLRDQMLIERVREREVTGRIRVTDGEIERHMADQEAARTHNAPVNLAQILITVPAGATSEERELRRQRAEAALARVRAGEDFLKVAREVSEDANRAQGGVIGMRPADRLPDVFAQSIQGLAAGQWTPALVISEAGYHLLKVIDRQAPAPANLITETRARHILLRASEQLNPETAAARLLEFKRAVESGQAKFEDLARQHSEDGSAPQGGDLGWAAPGMFVPEFDEAMGKLAPGAVSGPVASRFGFHLIQVLERRTKEVEPKALREQARGQIRERKFEEAYREWVKDLRARAFIEVRDNG</sequence>
<evidence type="ECO:0000256" key="3">
    <source>
        <dbReference type="ARBA" id="ARBA00022764"/>
    </source>
</evidence>
<gene>
    <name evidence="7" type="primary">surA</name>
    <name evidence="10" type="ORF">HNQ51_000332</name>
</gene>
<dbReference type="InterPro" id="IPR023058">
    <property type="entry name" value="PPIase_PpiC_CS"/>
</dbReference>
<evidence type="ECO:0000313" key="10">
    <source>
        <dbReference type="EMBL" id="MBB5203039.1"/>
    </source>
</evidence>
<feature type="domain" description="PpiC" evidence="9">
    <location>
        <begin position="315"/>
        <end position="414"/>
    </location>
</feature>
<dbReference type="EMBL" id="JACHHO010000001">
    <property type="protein sequence ID" value="MBB5203039.1"/>
    <property type="molecule type" value="Genomic_DNA"/>
</dbReference>
<proteinExistence type="inferred from homology"/>
<dbReference type="InterPro" id="IPR046357">
    <property type="entry name" value="PPIase_dom_sf"/>
</dbReference>
<keyword evidence="5 7" id="KW-0143">Chaperone</keyword>
<evidence type="ECO:0000256" key="2">
    <source>
        <dbReference type="ARBA" id="ARBA00022737"/>
    </source>
</evidence>
<dbReference type="PANTHER" id="PTHR47637">
    <property type="entry name" value="CHAPERONE SURA"/>
    <property type="match status" value="1"/>
</dbReference>
<comment type="function">
    <text evidence="7">Chaperone involved in the correct folding and assembly of outer membrane proteins. Recognizes specific patterns of aromatic residues and the orientation of their side chains, which are found more frequently in integral outer membrane proteins. May act in both early periplasmic and late outer membrane-associated steps of protein maturation.</text>
</comment>
<comment type="subcellular location">
    <subcellularLocation>
        <location evidence="7">Periplasm</location>
    </subcellularLocation>
    <text evidence="7">Is capable of associating with the outer membrane.</text>
</comment>
<feature type="domain" description="PpiC" evidence="9">
    <location>
        <begin position="203"/>
        <end position="305"/>
    </location>
</feature>
<dbReference type="InterPro" id="IPR023034">
    <property type="entry name" value="PPIase_SurA"/>
</dbReference>
<keyword evidence="11" id="KW-1185">Reference proteome</keyword>